<keyword evidence="2" id="KW-0677">Repeat</keyword>
<evidence type="ECO:0000256" key="1">
    <source>
        <dbReference type="ARBA" id="ARBA00022658"/>
    </source>
</evidence>
<keyword evidence="1" id="KW-0344">Guanine-nucleotide releasing factor</keyword>
<evidence type="ECO:0000256" key="2">
    <source>
        <dbReference type="ARBA" id="ARBA00022737"/>
    </source>
</evidence>
<dbReference type="EMBL" id="ML991815">
    <property type="protein sequence ID" value="KAF2232500.1"/>
    <property type="molecule type" value="Genomic_DNA"/>
</dbReference>
<dbReference type="AlphaFoldDB" id="A0A6A6H458"/>
<feature type="repeat" description="RCC1" evidence="3">
    <location>
        <begin position="1"/>
        <end position="54"/>
    </location>
</feature>
<dbReference type="OrthoDB" id="5370059at2759"/>
<dbReference type="PROSITE" id="PS00626">
    <property type="entry name" value="RCC1_2"/>
    <property type="match status" value="1"/>
</dbReference>
<dbReference type="Proteomes" id="UP000800092">
    <property type="component" value="Unassembled WGS sequence"/>
</dbReference>
<dbReference type="PANTHER" id="PTHR45982">
    <property type="entry name" value="REGULATOR OF CHROMOSOME CONDENSATION"/>
    <property type="match status" value="1"/>
</dbReference>
<dbReference type="Pfam" id="PF25390">
    <property type="entry name" value="WD40_RLD"/>
    <property type="match status" value="1"/>
</dbReference>
<proteinExistence type="predicted"/>
<accession>A0A6A6H458</accession>
<name>A0A6A6H458_VIRVR</name>
<evidence type="ECO:0000313" key="5">
    <source>
        <dbReference type="EMBL" id="KAF2232500.1"/>
    </source>
</evidence>
<dbReference type="PROSITE" id="PS50012">
    <property type="entry name" value="RCC1_3"/>
    <property type="match status" value="3"/>
</dbReference>
<feature type="repeat" description="RCC1" evidence="3">
    <location>
        <begin position="113"/>
        <end position="167"/>
    </location>
</feature>
<protein>
    <submittedName>
        <fullName evidence="5">RCC1/BLIP-II</fullName>
    </submittedName>
</protein>
<dbReference type="InterPro" id="IPR058923">
    <property type="entry name" value="RCC1-like_dom"/>
</dbReference>
<sequence>MLYAFGSNGSGQLGLGHCDDVCVPSKVFLAAPETTAKPSKIAAGGNHTLLLLSTGDMYACGLNTDGRYGTVANQHQHTIFQKIEIQYSPTQIISKFRLCAATWESSTFVDEDGRVFTSGTGHKGQLGQGPSVSSCGTPTLIHGFPPLGTQIVDLVASMGHTVAVLSDGSVYGWGTGRKGQLGQPSRDCWIPRKVESIPFHAMRAACGKDFTYIVGDAGEGQHLIFGSDKWQVVSAAPREVHGWRDISASWSNIYVLLDSGILLAWGRNDHGQIPSEGLASVTKLAAGSEHVLVFNGAIGTCLAYGWGEHGNCGDLKGNQDAPVSGSPVLVEPEVLQMGAGCATSWIIT</sequence>
<dbReference type="InterPro" id="IPR051553">
    <property type="entry name" value="Ran_GTPase-activating"/>
</dbReference>
<keyword evidence="6" id="KW-1185">Reference proteome</keyword>
<organism evidence="5 6">
    <name type="scientific">Viridothelium virens</name>
    <name type="common">Speckled blister lichen</name>
    <name type="synonym">Trypethelium virens</name>
    <dbReference type="NCBI Taxonomy" id="1048519"/>
    <lineage>
        <taxon>Eukaryota</taxon>
        <taxon>Fungi</taxon>
        <taxon>Dikarya</taxon>
        <taxon>Ascomycota</taxon>
        <taxon>Pezizomycotina</taxon>
        <taxon>Dothideomycetes</taxon>
        <taxon>Dothideomycetes incertae sedis</taxon>
        <taxon>Trypetheliales</taxon>
        <taxon>Trypetheliaceae</taxon>
        <taxon>Viridothelium</taxon>
    </lineage>
</organism>
<feature type="domain" description="RCC1-like" evidence="4">
    <location>
        <begin position="2"/>
        <end position="344"/>
    </location>
</feature>
<dbReference type="PRINTS" id="PR00633">
    <property type="entry name" value="RCCNDNSATION"/>
</dbReference>
<feature type="repeat" description="RCC1" evidence="3">
    <location>
        <begin position="168"/>
        <end position="217"/>
    </location>
</feature>
<dbReference type="PANTHER" id="PTHR45982:SF1">
    <property type="entry name" value="REGULATOR OF CHROMOSOME CONDENSATION"/>
    <property type="match status" value="1"/>
</dbReference>
<dbReference type="Gene3D" id="2.130.10.30">
    <property type="entry name" value="Regulator of chromosome condensation 1/beta-lactamase-inhibitor protein II"/>
    <property type="match status" value="2"/>
</dbReference>
<evidence type="ECO:0000259" key="4">
    <source>
        <dbReference type="Pfam" id="PF25390"/>
    </source>
</evidence>
<reference evidence="5" key="1">
    <citation type="journal article" date="2020" name="Stud. Mycol.">
        <title>101 Dothideomycetes genomes: a test case for predicting lifestyles and emergence of pathogens.</title>
        <authorList>
            <person name="Haridas S."/>
            <person name="Albert R."/>
            <person name="Binder M."/>
            <person name="Bloem J."/>
            <person name="Labutti K."/>
            <person name="Salamov A."/>
            <person name="Andreopoulos B."/>
            <person name="Baker S."/>
            <person name="Barry K."/>
            <person name="Bills G."/>
            <person name="Bluhm B."/>
            <person name="Cannon C."/>
            <person name="Castanera R."/>
            <person name="Culley D."/>
            <person name="Daum C."/>
            <person name="Ezra D."/>
            <person name="Gonzalez J."/>
            <person name="Henrissat B."/>
            <person name="Kuo A."/>
            <person name="Liang C."/>
            <person name="Lipzen A."/>
            <person name="Lutzoni F."/>
            <person name="Magnuson J."/>
            <person name="Mondo S."/>
            <person name="Nolan M."/>
            <person name="Ohm R."/>
            <person name="Pangilinan J."/>
            <person name="Park H.-J."/>
            <person name="Ramirez L."/>
            <person name="Alfaro M."/>
            <person name="Sun H."/>
            <person name="Tritt A."/>
            <person name="Yoshinaga Y."/>
            <person name="Zwiers L.-H."/>
            <person name="Turgeon B."/>
            <person name="Goodwin S."/>
            <person name="Spatafora J."/>
            <person name="Crous P."/>
            <person name="Grigoriev I."/>
        </authorList>
    </citation>
    <scope>NUCLEOTIDE SEQUENCE</scope>
    <source>
        <strain evidence="5">Tuck. ex Michener</strain>
    </source>
</reference>
<gene>
    <name evidence="5" type="ORF">EV356DRAFT_450049</name>
</gene>
<dbReference type="SUPFAM" id="SSF50985">
    <property type="entry name" value="RCC1/BLIP-II"/>
    <property type="match status" value="1"/>
</dbReference>
<evidence type="ECO:0000256" key="3">
    <source>
        <dbReference type="PROSITE-ProRule" id="PRU00235"/>
    </source>
</evidence>
<dbReference type="InterPro" id="IPR009091">
    <property type="entry name" value="RCC1/BLIP-II"/>
</dbReference>
<evidence type="ECO:0000313" key="6">
    <source>
        <dbReference type="Proteomes" id="UP000800092"/>
    </source>
</evidence>
<dbReference type="InterPro" id="IPR000408">
    <property type="entry name" value="Reg_chr_condens"/>
</dbReference>